<evidence type="ECO:0000259" key="2">
    <source>
        <dbReference type="Pfam" id="PF05347"/>
    </source>
</evidence>
<reference evidence="3 5" key="2">
    <citation type="journal article" date="2013" name="Nature">
        <title>Insights into bilaterian evolution from three spiralian genomes.</title>
        <authorList>
            <person name="Simakov O."/>
            <person name="Marletaz F."/>
            <person name="Cho S.J."/>
            <person name="Edsinger-Gonzales E."/>
            <person name="Havlak P."/>
            <person name="Hellsten U."/>
            <person name="Kuo D.H."/>
            <person name="Larsson T."/>
            <person name="Lv J."/>
            <person name="Arendt D."/>
            <person name="Savage R."/>
            <person name="Osoegawa K."/>
            <person name="de Jong P."/>
            <person name="Grimwood J."/>
            <person name="Chapman J.A."/>
            <person name="Shapiro H."/>
            <person name="Aerts A."/>
            <person name="Otillar R.P."/>
            <person name="Terry A.Y."/>
            <person name="Boore J.L."/>
            <person name="Grigoriev I.V."/>
            <person name="Lindberg D.R."/>
            <person name="Seaver E.C."/>
            <person name="Weisblat D.A."/>
            <person name="Putnam N.H."/>
            <person name="Rokhsar D.S."/>
        </authorList>
    </citation>
    <scope>NUCLEOTIDE SEQUENCE</scope>
    <source>
        <strain evidence="3 5">I ESC-2004</strain>
    </source>
</reference>
<evidence type="ECO:0000313" key="4">
    <source>
        <dbReference type="EnsemblMetazoa" id="CapteP102686"/>
    </source>
</evidence>
<dbReference type="GO" id="GO:1990221">
    <property type="term" value="C:L-cysteine desulfurase complex"/>
    <property type="evidence" value="ECO:0007669"/>
    <property type="project" value="TreeGrafter"/>
</dbReference>
<name>R7T789_CAPTE</name>
<dbReference type="OrthoDB" id="275715at2759"/>
<accession>R7T789</accession>
<sequence length="86" mass="10051">MAARSQVLSLYKQILRESEKFPSYNIKTYALRRTKDAFRANKSVKDAQTISSFMKKGNEDLNLIKRQVSSLLMYVSTEWLLFSRPI</sequence>
<dbReference type="EMBL" id="KB312416">
    <property type="protein sequence ID" value="ELT87260.1"/>
    <property type="molecule type" value="Genomic_DNA"/>
</dbReference>
<dbReference type="STRING" id="283909.R7T789"/>
<proteinExistence type="inferred from homology"/>
<evidence type="ECO:0000313" key="5">
    <source>
        <dbReference type="Proteomes" id="UP000014760"/>
    </source>
</evidence>
<dbReference type="GO" id="GO:0016226">
    <property type="term" value="P:iron-sulfur cluster assembly"/>
    <property type="evidence" value="ECO:0007669"/>
    <property type="project" value="InterPro"/>
</dbReference>
<dbReference type="InterPro" id="IPR045297">
    <property type="entry name" value="Complex1_LYR_LYRM4"/>
</dbReference>
<evidence type="ECO:0000256" key="1">
    <source>
        <dbReference type="ARBA" id="ARBA00009508"/>
    </source>
</evidence>
<dbReference type="EMBL" id="AMQN01015981">
    <property type="status" value="NOT_ANNOTATED_CDS"/>
    <property type="molecule type" value="Genomic_DNA"/>
</dbReference>
<dbReference type="InterPro" id="IPR008011">
    <property type="entry name" value="Complex1_LYR_dom"/>
</dbReference>
<dbReference type="PANTHER" id="PTHR13166:SF7">
    <property type="entry name" value="LYR MOTIF-CONTAINING PROTEIN 4"/>
    <property type="match status" value="1"/>
</dbReference>
<keyword evidence="5" id="KW-1185">Reference proteome</keyword>
<evidence type="ECO:0000313" key="3">
    <source>
        <dbReference type="EMBL" id="ELT87260.1"/>
    </source>
</evidence>
<dbReference type="AlphaFoldDB" id="R7T789"/>
<dbReference type="PANTHER" id="PTHR13166">
    <property type="entry name" value="PROTEIN C6ORF149"/>
    <property type="match status" value="1"/>
</dbReference>
<dbReference type="GO" id="GO:0005739">
    <property type="term" value="C:mitochondrion"/>
    <property type="evidence" value="ECO:0007669"/>
    <property type="project" value="TreeGrafter"/>
</dbReference>
<reference evidence="4" key="3">
    <citation type="submission" date="2015-06" db="UniProtKB">
        <authorList>
            <consortium name="EnsemblMetazoa"/>
        </authorList>
    </citation>
    <scope>IDENTIFICATION</scope>
</reference>
<protein>
    <recommendedName>
        <fullName evidence="2">Complex 1 LYR protein domain-containing protein</fullName>
    </recommendedName>
</protein>
<dbReference type="OMA" id="YTTDKLV"/>
<comment type="similarity">
    <text evidence="1">Belongs to the complex I LYR family.</text>
</comment>
<gene>
    <name evidence="3" type="ORF">CAPTEDRAFT_102686</name>
</gene>
<dbReference type="EMBL" id="AMQN01015980">
    <property type="status" value="NOT_ANNOTATED_CDS"/>
    <property type="molecule type" value="Genomic_DNA"/>
</dbReference>
<dbReference type="EnsemblMetazoa" id="CapteT102686">
    <property type="protein sequence ID" value="CapteP102686"/>
    <property type="gene ID" value="CapteG102686"/>
</dbReference>
<dbReference type="Proteomes" id="UP000014760">
    <property type="component" value="Unassembled WGS sequence"/>
</dbReference>
<reference evidence="5" key="1">
    <citation type="submission" date="2012-12" db="EMBL/GenBank/DDBJ databases">
        <authorList>
            <person name="Hellsten U."/>
            <person name="Grimwood J."/>
            <person name="Chapman J.A."/>
            <person name="Shapiro H."/>
            <person name="Aerts A."/>
            <person name="Otillar R.P."/>
            <person name="Terry A.Y."/>
            <person name="Boore J.L."/>
            <person name="Simakov O."/>
            <person name="Marletaz F."/>
            <person name="Cho S.-J."/>
            <person name="Edsinger-Gonzales E."/>
            <person name="Havlak P."/>
            <person name="Kuo D.-H."/>
            <person name="Larsson T."/>
            <person name="Lv J."/>
            <person name="Arendt D."/>
            <person name="Savage R."/>
            <person name="Osoegawa K."/>
            <person name="de Jong P."/>
            <person name="Lindberg D.R."/>
            <person name="Seaver E.C."/>
            <person name="Weisblat D.A."/>
            <person name="Putnam N.H."/>
            <person name="Grigoriev I.V."/>
            <person name="Rokhsar D.S."/>
        </authorList>
    </citation>
    <scope>NUCLEOTIDE SEQUENCE</scope>
    <source>
        <strain evidence="5">I ESC-2004</strain>
    </source>
</reference>
<dbReference type="HOGENOM" id="CLU_120076_3_1_1"/>
<dbReference type="FunCoup" id="R7T789">
    <property type="interactions" value="1840"/>
</dbReference>
<dbReference type="CDD" id="cd20264">
    <property type="entry name" value="Complex1_LYR_LYRM4"/>
    <property type="match status" value="1"/>
</dbReference>
<dbReference type="Pfam" id="PF05347">
    <property type="entry name" value="Complex1_LYR"/>
    <property type="match status" value="1"/>
</dbReference>
<organism evidence="3">
    <name type="scientific">Capitella teleta</name>
    <name type="common">Polychaete worm</name>
    <dbReference type="NCBI Taxonomy" id="283909"/>
    <lineage>
        <taxon>Eukaryota</taxon>
        <taxon>Metazoa</taxon>
        <taxon>Spiralia</taxon>
        <taxon>Lophotrochozoa</taxon>
        <taxon>Annelida</taxon>
        <taxon>Polychaeta</taxon>
        <taxon>Sedentaria</taxon>
        <taxon>Scolecida</taxon>
        <taxon>Capitellidae</taxon>
        <taxon>Capitella</taxon>
    </lineage>
</organism>
<feature type="domain" description="Complex 1 LYR protein" evidence="2">
    <location>
        <begin position="6"/>
        <end position="62"/>
    </location>
</feature>
<dbReference type="InterPro" id="IPR051522">
    <property type="entry name" value="ISC_assembly_LYR"/>
</dbReference>